<dbReference type="AlphaFoldDB" id="A0A1L7WBD7"/>
<keyword evidence="3" id="KW-1185">Reference proteome</keyword>
<accession>A0A1L7WBD7</accession>
<reference evidence="3" key="1">
    <citation type="journal article" date="2016" name="Genome Biol. Evol.">
        <title>Comparative 'omics' of the Fusarium fujikuroi species complex highlights differences in genetic potential and metabolite synthesis.</title>
        <authorList>
            <person name="Niehaus E.-M."/>
            <person name="Muensterkoetter M."/>
            <person name="Proctor R.H."/>
            <person name="Brown D.W."/>
            <person name="Sharon A."/>
            <person name="Idan Y."/>
            <person name="Oren-Young L."/>
            <person name="Sieber C.M."/>
            <person name="Novak O."/>
            <person name="Pencik A."/>
            <person name="Tarkowska D."/>
            <person name="Hromadova K."/>
            <person name="Freeman S."/>
            <person name="Maymon M."/>
            <person name="Elazar M."/>
            <person name="Youssef S.A."/>
            <person name="El-Shabrawy E.S.M."/>
            <person name="Shalaby A.B.A."/>
            <person name="Houterman P."/>
            <person name="Brock N.L."/>
            <person name="Burkhardt I."/>
            <person name="Tsavkelova E.A."/>
            <person name="Dickschat J.S."/>
            <person name="Galuszka P."/>
            <person name="Gueldener U."/>
            <person name="Tudzynski B."/>
        </authorList>
    </citation>
    <scope>NUCLEOTIDE SEQUENCE [LARGE SCALE GENOMIC DNA]</scope>
    <source>
        <strain evidence="3">ET1</strain>
    </source>
</reference>
<sequence>MDEFRSLLSCPSTTTTTISFSSASLAYDTKTPTSRRSTPYEVCKTDYNGPHTSVSYPGAELTPPSSAMGPVKPEPEHNSILDSLPNTPMKREQPGFEYEHKMDMNMARRGSIGLSIPSNSFGMYSYSPDASMGPASLMTTPPQSISGSEAA</sequence>
<evidence type="ECO:0000313" key="3">
    <source>
        <dbReference type="Proteomes" id="UP000183971"/>
    </source>
</evidence>
<comment type="caution">
    <text evidence="2">The sequence shown here is derived from an EMBL/GenBank/DDBJ whole genome shotgun (WGS) entry which is preliminary data.</text>
</comment>
<protein>
    <submittedName>
        <fullName evidence="2">Uncharacterized protein</fullName>
    </submittedName>
</protein>
<dbReference type="GeneID" id="42060990"/>
<evidence type="ECO:0000256" key="1">
    <source>
        <dbReference type="SAM" id="MobiDB-lite"/>
    </source>
</evidence>
<dbReference type="EMBL" id="FJOF01000021">
    <property type="protein sequence ID" value="CZR49930.1"/>
    <property type="molecule type" value="Genomic_DNA"/>
</dbReference>
<feature type="region of interest" description="Disordered" evidence="1">
    <location>
        <begin position="130"/>
        <end position="151"/>
    </location>
</feature>
<dbReference type="RefSeq" id="XP_031090424.1">
    <property type="nucleotide sequence ID" value="XM_031225246.1"/>
</dbReference>
<feature type="compositionally biased region" description="Polar residues" evidence="1">
    <location>
        <begin position="137"/>
        <end position="151"/>
    </location>
</feature>
<proteinExistence type="predicted"/>
<dbReference type="VEuPathDB" id="FungiDB:FPRO_16135"/>
<evidence type="ECO:0000313" key="2">
    <source>
        <dbReference type="EMBL" id="CZR49930.1"/>
    </source>
</evidence>
<feature type="region of interest" description="Disordered" evidence="1">
    <location>
        <begin position="29"/>
        <end position="92"/>
    </location>
</feature>
<organism evidence="2 3">
    <name type="scientific">Fusarium proliferatum (strain ET1)</name>
    <name type="common">Orchid endophyte fungus</name>
    <dbReference type="NCBI Taxonomy" id="1227346"/>
    <lineage>
        <taxon>Eukaryota</taxon>
        <taxon>Fungi</taxon>
        <taxon>Dikarya</taxon>
        <taxon>Ascomycota</taxon>
        <taxon>Pezizomycotina</taxon>
        <taxon>Sordariomycetes</taxon>
        <taxon>Hypocreomycetidae</taxon>
        <taxon>Hypocreales</taxon>
        <taxon>Nectriaceae</taxon>
        <taxon>Fusarium</taxon>
        <taxon>Fusarium fujikuroi species complex</taxon>
    </lineage>
</organism>
<dbReference type="Proteomes" id="UP000183971">
    <property type="component" value="Unassembled WGS sequence"/>
</dbReference>
<gene>
    <name evidence="2" type="ORF">FPRO_16135</name>
</gene>
<name>A0A1L7WBD7_FUSPR</name>